<name>A0A1E4RBA7_9BACI</name>
<keyword evidence="3" id="KW-0812">Transmembrane</keyword>
<dbReference type="EMBL" id="MECQ01000001">
    <property type="protein sequence ID" value="ODV57757.1"/>
    <property type="molecule type" value="Genomic_DNA"/>
</dbReference>
<proteinExistence type="predicted"/>
<feature type="transmembrane region" description="Helical" evidence="3">
    <location>
        <begin position="156"/>
        <end position="176"/>
    </location>
</feature>
<dbReference type="Gene3D" id="1.10.357.10">
    <property type="entry name" value="Tetracycline Repressor, domain 2"/>
    <property type="match status" value="1"/>
</dbReference>
<sequence length="202" mass="22873">MTNISEGLSVKKDTKEKILMAATDLMTEKGYSNVSVKDIATTAGVSEMTVFRHFETKMGILHAVLQTHSYIPYFERFFAEELSGNLDNDLQQIAHTYLAYMEKNKPIFLIAAQDRDRLPALMESISNTQTQQLQKLLSTYFQSQITQGSLKEIDTYGQAIVFLTSLFGFFVTNALWGNHFLKDQKEPFIQQFVATFVSGVSV</sequence>
<feature type="domain" description="HTH tetR-type" evidence="4">
    <location>
        <begin position="12"/>
        <end position="72"/>
    </location>
</feature>
<dbReference type="InterPro" id="IPR001647">
    <property type="entry name" value="HTH_TetR"/>
</dbReference>
<dbReference type="OrthoDB" id="277085at2"/>
<organism evidence="5 6">
    <name type="scientific">Lysinibacillus fusiformis</name>
    <dbReference type="NCBI Taxonomy" id="28031"/>
    <lineage>
        <taxon>Bacteria</taxon>
        <taxon>Bacillati</taxon>
        <taxon>Bacillota</taxon>
        <taxon>Bacilli</taxon>
        <taxon>Bacillales</taxon>
        <taxon>Bacillaceae</taxon>
        <taxon>Lysinibacillus</taxon>
    </lineage>
</organism>
<dbReference type="InterPro" id="IPR050109">
    <property type="entry name" value="HTH-type_TetR-like_transc_reg"/>
</dbReference>
<dbReference type="GO" id="GO:0000976">
    <property type="term" value="F:transcription cis-regulatory region binding"/>
    <property type="evidence" value="ECO:0007669"/>
    <property type="project" value="TreeGrafter"/>
</dbReference>
<protein>
    <recommendedName>
        <fullName evidence="4">HTH tetR-type domain-containing protein</fullName>
    </recommendedName>
</protein>
<dbReference type="Proteomes" id="UP000094784">
    <property type="component" value="Unassembled WGS sequence"/>
</dbReference>
<keyword evidence="3" id="KW-1133">Transmembrane helix</keyword>
<dbReference type="PANTHER" id="PTHR30055">
    <property type="entry name" value="HTH-TYPE TRANSCRIPTIONAL REGULATOR RUTR"/>
    <property type="match status" value="1"/>
</dbReference>
<reference evidence="5 6" key="1">
    <citation type="submission" date="2016-09" db="EMBL/GenBank/DDBJ databases">
        <title>Draft genome sequence of the soil isolate, Lysinibacillus fusiformis M5, a potential hypoxanthine producer.</title>
        <authorList>
            <person name="Gallegos-Monterrosa R."/>
            <person name="Maroti G."/>
            <person name="Balint B."/>
            <person name="Kovacs A.T."/>
        </authorList>
    </citation>
    <scope>NUCLEOTIDE SEQUENCE [LARGE SCALE GENOMIC DNA]</scope>
    <source>
        <strain evidence="5 6">M5</strain>
    </source>
</reference>
<dbReference type="InterPro" id="IPR009057">
    <property type="entry name" value="Homeodomain-like_sf"/>
</dbReference>
<dbReference type="SUPFAM" id="SSF46689">
    <property type="entry name" value="Homeodomain-like"/>
    <property type="match status" value="1"/>
</dbReference>
<keyword evidence="3" id="KW-0472">Membrane</keyword>
<dbReference type="InterPro" id="IPR036271">
    <property type="entry name" value="Tet_transcr_reg_TetR-rel_C_sf"/>
</dbReference>
<dbReference type="SUPFAM" id="SSF48498">
    <property type="entry name" value="Tetracyclin repressor-like, C-terminal domain"/>
    <property type="match status" value="1"/>
</dbReference>
<dbReference type="PROSITE" id="PS50977">
    <property type="entry name" value="HTH_TETR_2"/>
    <property type="match status" value="1"/>
</dbReference>
<dbReference type="PRINTS" id="PR00455">
    <property type="entry name" value="HTHTETR"/>
</dbReference>
<evidence type="ECO:0000256" key="3">
    <source>
        <dbReference type="SAM" id="Phobius"/>
    </source>
</evidence>
<dbReference type="Pfam" id="PF00440">
    <property type="entry name" value="TetR_N"/>
    <property type="match status" value="1"/>
</dbReference>
<dbReference type="AlphaFoldDB" id="A0A1E4RBA7"/>
<evidence type="ECO:0000313" key="5">
    <source>
        <dbReference type="EMBL" id="ODV57757.1"/>
    </source>
</evidence>
<evidence type="ECO:0000256" key="1">
    <source>
        <dbReference type="ARBA" id="ARBA00023125"/>
    </source>
</evidence>
<dbReference type="GO" id="GO:0003700">
    <property type="term" value="F:DNA-binding transcription factor activity"/>
    <property type="evidence" value="ECO:0007669"/>
    <property type="project" value="TreeGrafter"/>
</dbReference>
<evidence type="ECO:0000259" key="4">
    <source>
        <dbReference type="PROSITE" id="PS50977"/>
    </source>
</evidence>
<feature type="DNA-binding region" description="H-T-H motif" evidence="2">
    <location>
        <begin position="35"/>
        <end position="54"/>
    </location>
</feature>
<accession>A0A1E4RBA7</accession>
<gene>
    <name evidence="5" type="ORF">BG258_13690</name>
</gene>
<evidence type="ECO:0000313" key="6">
    <source>
        <dbReference type="Proteomes" id="UP000094784"/>
    </source>
</evidence>
<dbReference type="PANTHER" id="PTHR30055:SF226">
    <property type="entry name" value="HTH-TYPE TRANSCRIPTIONAL REGULATOR PKSA"/>
    <property type="match status" value="1"/>
</dbReference>
<comment type="caution">
    <text evidence="5">The sequence shown here is derived from an EMBL/GenBank/DDBJ whole genome shotgun (WGS) entry which is preliminary data.</text>
</comment>
<evidence type="ECO:0000256" key="2">
    <source>
        <dbReference type="PROSITE-ProRule" id="PRU00335"/>
    </source>
</evidence>
<keyword evidence="1 2" id="KW-0238">DNA-binding</keyword>